<gene>
    <name evidence="4" type="ORF">CVIRNUC_003761</name>
</gene>
<feature type="domain" description="PCI" evidence="3">
    <location>
        <begin position="182"/>
        <end position="353"/>
    </location>
</feature>
<sequence>MPGKRTEKCLQYLEDLQASHPSLATTIQHFADFYQRKLWHQLTVAIEDSLQLPDFRTPDVLIPFYNDFVSSFGHKLNPLRLAHIAVSAAEQYKGPQDAVTFLEGVIKDLTEAKLQRSEQPLLFLRMHVARYLLVLGQTKECKAAIEDGKQTLDSMGDVDPSVSAIVHYVRSLYFKQQRDFAEFYKSSLLYLAFISIDSLSDDQKLSLAVDISLAALLGDKVYSFGELLLHPITKTLEGSPYAWLGEMLSAFNNGDLHAYDALCSKYSAQLNAQPALVADERKLREKITIACLMELIFTLPAEDRTIPLKTIAQRTKLSVDGVEFLLMKTLSLHLVEGVIDQVDSTVQVSWVQPRVLTLDQASGLKSRLDGWIDKVTATSSILPDDQLNAIDL</sequence>
<dbReference type="Gene3D" id="1.25.40.570">
    <property type="match status" value="1"/>
</dbReference>
<proteinExistence type="inferred from homology"/>
<dbReference type="InterPro" id="IPR035298">
    <property type="entry name" value="PSMD13"/>
</dbReference>
<dbReference type="PANTHER" id="PTHR10539:SF0">
    <property type="entry name" value="26S PROTEASOME NON-ATPASE REGULATORY SUBUNIT 13"/>
    <property type="match status" value="1"/>
</dbReference>
<evidence type="ECO:0000313" key="5">
    <source>
        <dbReference type="Proteomes" id="UP001314263"/>
    </source>
</evidence>
<dbReference type="Pfam" id="PF01399">
    <property type="entry name" value="PCI"/>
    <property type="match status" value="1"/>
</dbReference>
<dbReference type="GO" id="GO:0005198">
    <property type="term" value="F:structural molecule activity"/>
    <property type="evidence" value="ECO:0007669"/>
    <property type="project" value="TreeGrafter"/>
</dbReference>
<dbReference type="InterPro" id="IPR000717">
    <property type="entry name" value="PCI_dom"/>
</dbReference>
<dbReference type="GO" id="GO:0006511">
    <property type="term" value="P:ubiquitin-dependent protein catabolic process"/>
    <property type="evidence" value="ECO:0007669"/>
    <property type="project" value="TreeGrafter"/>
</dbReference>
<dbReference type="SUPFAM" id="SSF46785">
    <property type="entry name" value="Winged helix' DNA-binding domain"/>
    <property type="match status" value="1"/>
</dbReference>
<comment type="similarity">
    <text evidence="1">Belongs to the proteasome subunit S11 family.</text>
</comment>
<dbReference type="Proteomes" id="UP001314263">
    <property type="component" value="Unassembled WGS sequence"/>
</dbReference>
<comment type="caution">
    <text evidence="4">The sequence shown here is derived from an EMBL/GenBank/DDBJ whole genome shotgun (WGS) entry which is preliminary data.</text>
</comment>
<keyword evidence="2" id="KW-0647">Proteasome</keyword>
<accession>A0AAV1HZK4</accession>
<dbReference type="PROSITE" id="PS50250">
    <property type="entry name" value="PCI"/>
    <property type="match status" value="1"/>
</dbReference>
<dbReference type="Pfam" id="PF22037">
    <property type="entry name" value="PSD13_N"/>
    <property type="match status" value="1"/>
</dbReference>
<keyword evidence="5" id="KW-1185">Reference proteome</keyword>
<evidence type="ECO:0000313" key="4">
    <source>
        <dbReference type="EMBL" id="CAK0770380.1"/>
    </source>
</evidence>
<dbReference type="InterPro" id="IPR036390">
    <property type="entry name" value="WH_DNA-bd_sf"/>
</dbReference>
<dbReference type="InterPro" id="IPR054179">
    <property type="entry name" value="PSD13_N"/>
</dbReference>
<dbReference type="GO" id="GO:0005829">
    <property type="term" value="C:cytosol"/>
    <property type="evidence" value="ECO:0007669"/>
    <property type="project" value="TreeGrafter"/>
</dbReference>
<dbReference type="EMBL" id="CAUYUE010000004">
    <property type="protein sequence ID" value="CAK0770380.1"/>
    <property type="molecule type" value="Genomic_DNA"/>
</dbReference>
<evidence type="ECO:0000256" key="2">
    <source>
        <dbReference type="ARBA" id="ARBA00022942"/>
    </source>
</evidence>
<evidence type="ECO:0000256" key="1">
    <source>
        <dbReference type="ARBA" id="ARBA00006207"/>
    </source>
</evidence>
<reference evidence="4 5" key="1">
    <citation type="submission" date="2023-10" db="EMBL/GenBank/DDBJ databases">
        <authorList>
            <person name="Maclean D."/>
            <person name="Macfadyen A."/>
        </authorList>
    </citation>
    <scope>NUCLEOTIDE SEQUENCE [LARGE SCALE GENOMIC DNA]</scope>
</reference>
<dbReference type="PANTHER" id="PTHR10539">
    <property type="entry name" value="26S PROTEASOME NON-ATPASE REGULATORY SUBUNIT 13"/>
    <property type="match status" value="1"/>
</dbReference>
<dbReference type="GO" id="GO:0008541">
    <property type="term" value="C:proteasome regulatory particle, lid subcomplex"/>
    <property type="evidence" value="ECO:0007669"/>
    <property type="project" value="TreeGrafter"/>
</dbReference>
<name>A0AAV1HZK4_9CHLO</name>
<dbReference type="GO" id="GO:0005634">
    <property type="term" value="C:nucleus"/>
    <property type="evidence" value="ECO:0007669"/>
    <property type="project" value="TreeGrafter"/>
</dbReference>
<organism evidence="4 5">
    <name type="scientific">Coccomyxa viridis</name>
    <dbReference type="NCBI Taxonomy" id="1274662"/>
    <lineage>
        <taxon>Eukaryota</taxon>
        <taxon>Viridiplantae</taxon>
        <taxon>Chlorophyta</taxon>
        <taxon>core chlorophytes</taxon>
        <taxon>Trebouxiophyceae</taxon>
        <taxon>Trebouxiophyceae incertae sedis</taxon>
        <taxon>Coccomyxaceae</taxon>
        <taxon>Coccomyxa</taxon>
    </lineage>
</organism>
<dbReference type="SMART" id="SM00088">
    <property type="entry name" value="PINT"/>
    <property type="match status" value="1"/>
</dbReference>
<protein>
    <recommendedName>
        <fullName evidence="3">PCI domain-containing protein</fullName>
    </recommendedName>
</protein>
<dbReference type="AlphaFoldDB" id="A0AAV1HZK4"/>
<evidence type="ECO:0000259" key="3">
    <source>
        <dbReference type="PROSITE" id="PS50250"/>
    </source>
</evidence>